<dbReference type="SUPFAM" id="SSF56801">
    <property type="entry name" value="Acetyl-CoA synthetase-like"/>
    <property type="match status" value="1"/>
</dbReference>
<dbReference type="STRING" id="1125699.HMPREF9194_02118"/>
<dbReference type="EMBL" id="ATFF01000006">
    <property type="protein sequence ID" value="EPF31765.1"/>
    <property type="molecule type" value="Genomic_DNA"/>
</dbReference>
<evidence type="ECO:0000313" key="3">
    <source>
        <dbReference type="Proteomes" id="UP000014541"/>
    </source>
</evidence>
<dbReference type="PANTHER" id="PTHR43767">
    <property type="entry name" value="LONG-CHAIN-FATTY-ACID--COA LIGASE"/>
    <property type="match status" value="1"/>
</dbReference>
<dbReference type="Gene3D" id="3.40.50.12780">
    <property type="entry name" value="N-terminal domain of ligase-like"/>
    <property type="match status" value="2"/>
</dbReference>
<dbReference type="PANTHER" id="PTHR43767:SF1">
    <property type="entry name" value="NONRIBOSOMAL PEPTIDE SYNTHASE PES1 (EUROFUNG)-RELATED"/>
    <property type="match status" value="1"/>
</dbReference>
<organism evidence="2 3">
    <name type="scientific">Treponema maltophilum ATCC 51939</name>
    <dbReference type="NCBI Taxonomy" id="1125699"/>
    <lineage>
        <taxon>Bacteria</taxon>
        <taxon>Pseudomonadati</taxon>
        <taxon>Spirochaetota</taxon>
        <taxon>Spirochaetia</taxon>
        <taxon>Spirochaetales</taxon>
        <taxon>Treponemataceae</taxon>
        <taxon>Treponema</taxon>
    </lineage>
</organism>
<dbReference type="RefSeq" id="WP_016526374.1">
    <property type="nucleotide sequence ID" value="NZ_KE332518.1"/>
</dbReference>
<accession>S3K2P1</accession>
<dbReference type="InterPro" id="IPR045851">
    <property type="entry name" value="AMP-bd_C_sf"/>
</dbReference>
<dbReference type="PROSITE" id="PS00455">
    <property type="entry name" value="AMP_BINDING"/>
    <property type="match status" value="1"/>
</dbReference>
<evidence type="ECO:0000313" key="2">
    <source>
        <dbReference type="EMBL" id="EPF31765.1"/>
    </source>
</evidence>
<dbReference type="Pfam" id="PF00501">
    <property type="entry name" value="AMP-binding"/>
    <property type="match status" value="1"/>
</dbReference>
<proteinExistence type="predicted"/>
<dbReference type="GO" id="GO:0016878">
    <property type="term" value="F:acid-thiol ligase activity"/>
    <property type="evidence" value="ECO:0007669"/>
    <property type="project" value="UniProtKB-ARBA"/>
</dbReference>
<dbReference type="InterPro" id="IPR050237">
    <property type="entry name" value="ATP-dep_AMP-bd_enzyme"/>
</dbReference>
<reference evidence="2 3" key="1">
    <citation type="submission" date="2013-04" db="EMBL/GenBank/DDBJ databases">
        <title>The Genome Sequence of Treponema maltophilum ATCC 51939.</title>
        <authorList>
            <consortium name="The Broad Institute Genomics Platform"/>
            <person name="Earl A."/>
            <person name="Ward D."/>
            <person name="Feldgarden M."/>
            <person name="Gevers D."/>
            <person name="Leonetti C."/>
            <person name="Blanton J.M."/>
            <person name="Dewhirst F.E."/>
            <person name="Izard J."/>
            <person name="Walker B."/>
            <person name="Young S."/>
            <person name="Zeng Q."/>
            <person name="Gargeya S."/>
            <person name="Fitzgerald M."/>
            <person name="Haas B."/>
            <person name="Abouelleil A."/>
            <person name="Allen A.W."/>
            <person name="Alvarado L."/>
            <person name="Arachchi H.M."/>
            <person name="Berlin A.M."/>
            <person name="Chapman S.B."/>
            <person name="Gainer-Dewar J."/>
            <person name="Goldberg J."/>
            <person name="Griggs A."/>
            <person name="Gujja S."/>
            <person name="Hansen M."/>
            <person name="Howarth C."/>
            <person name="Imamovic A."/>
            <person name="Ireland A."/>
            <person name="Larimer J."/>
            <person name="McCowan C."/>
            <person name="Murphy C."/>
            <person name="Pearson M."/>
            <person name="Poon T.W."/>
            <person name="Priest M."/>
            <person name="Roberts A."/>
            <person name="Saif S."/>
            <person name="Shea T."/>
            <person name="Sisk P."/>
            <person name="Sykes S."/>
            <person name="Wortman J."/>
            <person name="Nusbaum C."/>
            <person name="Birren B."/>
        </authorList>
    </citation>
    <scope>NUCLEOTIDE SEQUENCE [LARGE SCALE GENOMIC DNA]</scope>
    <source>
        <strain evidence="2 3">ATCC 51939</strain>
    </source>
</reference>
<name>S3K2P1_TREMA</name>
<dbReference type="InterPro" id="IPR020845">
    <property type="entry name" value="AMP-binding_CS"/>
</dbReference>
<sequence length="578" mass="65106">MSKAVTDRKPWAFLDAYRGTDFKGEWPTLPEMFRISVKRFGNRPCFTVFEQEKHTHTYNEVLEKVERLAQWLAAQGVKKGDRVAVSGKNSPEWATVYVGALFAGAVIVPIDYALHEKEIENLLRASDPKIFFVDEERYEHFKSNTDKSKLAVYSLTPKFADTYVYDLKTDKKSDIKPAEENDTAAILFTSGTTGTPKGVMLSHKNLVSDCYIAQTNLQIFETDVFYALLPIHHSYTMQAVFIESLSVGAELVFAKSMAVSRMLRELREGKITMLLGVPLLFNKLLAGILKGIKEKGFIVYGIIRMLMGISYMIKKITGVNPGKKMFKAVLEKASISTIRIAISGGGPLAASVFRMYQELGIDFIQGYGLTETSPIIALNPKEHFKIESVGRFFHPYMEMKILDPDENGIGEVIVKGPMVMQGYYKMEKETADVFTPDGWFKTGDLGKLDSEHYLYLAGRAKNLIVTEGGKNVFPEEIENAFQLFTDIEQITIQGYLQDAAMKSEGIEALVYASDDLFKRLNVIRGSDDAVDPIYDAVKDIIDKVNKNLPTYARISKITILDEPLEMTTTRKVKRKYTK</sequence>
<dbReference type="PATRIC" id="fig|1125699.3.peg.2140"/>
<dbReference type="InterPro" id="IPR042099">
    <property type="entry name" value="ANL_N_sf"/>
</dbReference>
<dbReference type="Gene3D" id="3.30.300.30">
    <property type="match status" value="1"/>
</dbReference>
<dbReference type="AlphaFoldDB" id="S3K2P1"/>
<gene>
    <name evidence="2" type="ORF">HMPREF9194_02118</name>
</gene>
<dbReference type="eggNOG" id="COG1022">
    <property type="taxonomic scope" value="Bacteria"/>
</dbReference>
<feature type="domain" description="AMP-dependent synthetase/ligase" evidence="1">
    <location>
        <begin position="34"/>
        <end position="424"/>
    </location>
</feature>
<keyword evidence="3" id="KW-1185">Reference proteome</keyword>
<protein>
    <recommendedName>
        <fullName evidence="1">AMP-dependent synthetase/ligase domain-containing protein</fullName>
    </recommendedName>
</protein>
<comment type="caution">
    <text evidence="2">The sequence shown here is derived from an EMBL/GenBank/DDBJ whole genome shotgun (WGS) entry which is preliminary data.</text>
</comment>
<dbReference type="Proteomes" id="UP000014541">
    <property type="component" value="Unassembled WGS sequence"/>
</dbReference>
<dbReference type="InterPro" id="IPR000873">
    <property type="entry name" value="AMP-dep_synth/lig_dom"/>
</dbReference>
<dbReference type="OrthoDB" id="311554at2"/>
<evidence type="ECO:0000259" key="1">
    <source>
        <dbReference type="Pfam" id="PF00501"/>
    </source>
</evidence>
<dbReference type="HOGENOM" id="CLU_000022_59_9_12"/>